<dbReference type="Proteomes" id="UP001207468">
    <property type="component" value="Unassembled WGS sequence"/>
</dbReference>
<gene>
    <name evidence="1" type="ORF">F5148DRAFT_996446</name>
</gene>
<reference evidence="1" key="1">
    <citation type="submission" date="2021-03" db="EMBL/GenBank/DDBJ databases">
        <title>Evolutionary priming and transition to the ectomycorrhizal habit in an iconic lineage of mushroom-forming fungi: is preadaptation a requirement?</title>
        <authorList>
            <consortium name="DOE Joint Genome Institute"/>
            <person name="Looney B.P."/>
            <person name="Miyauchi S."/>
            <person name="Morin E."/>
            <person name="Drula E."/>
            <person name="Courty P.E."/>
            <person name="Chicoki N."/>
            <person name="Fauchery L."/>
            <person name="Kohler A."/>
            <person name="Kuo A."/>
            <person name="LaButti K."/>
            <person name="Pangilinan J."/>
            <person name="Lipzen A."/>
            <person name="Riley R."/>
            <person name="Andreopoulos W."/>
            <person name="He G."/>
            <person name="Johnson J."/>
            <person name="Barry K.W."/>
            <person name="Grigoriev I.V."/>
            <person name="Nagy L."/>
            <person name="Hibbett D."/>
            <person name="Henrissat B."/>
            <person name="Matheny P.B."/>
            <person name="Labbe J."/>
            <person name="Martin A.F."/>
        </authorList>
    </citation>
    <scope>NUCLEOTIDE SEQUENCE</scope>
    <source>
        <strain evidence="1">BPL698</strain>
    </source>
</reference>
<accession>A0ACC0UFC3</accession>
<proteinExistence type="predicted"/>
<sequence>MARFEDLPIEILPLIVDHVLGHGNLASLCLVSRAFHEFTVSRLYRRVAIFPWNRFSKSRVTQLFRTLSECPNLSRLVHQLVIRDFPKIQGFDSVGTQAADWYTKGLENCVQLQVCAWTRYGSLTSDILKSLGKCHKLTDITINGEHSWNYEPVDLLQLFRLSKISLIMPSTPVLDILPRWLQAIRGPLTSLTLVCKACLYSMHALLESISPYLSHIQRLHLAGCPRVTHEGIWSTIRNNIENMKDLSLEYLSPALASLQWFSLQDMLMLGRTCMNVGGLTSLLSFTLATHPKSLVHSWMNGTELLLKASPLEIFQIYVPDSAVEGAAADMFCVRIVEQHRDRLSMFSFHPQRIGLGVIEDVCISCLRLEELFVVIYDAEMVLLIPALAQAKRLRTVHLRFVDRPLVNGLTYAWDVVHQCGTTISLVGIGAEVWRVEKRATTVEGVVRLDCSLIKVDNSDIPERVLVVRM</sequence>
<evidence type="ECO:0000313" key="1">
    <source>
        <dbReference type="EMBL" id="KAI9509537.1"/>
    </source>
</evidence>
<keyword evidence="2" id="KW-1185">Reference proteome</keyword>
<evidence type="ECO:0000313" key="2">
    <source>
        <dbReference type="Proteomes" id="UP001207468"/>
    </source>
</evidence>
<dbReference type="EMBL" id="JAGFNK010000061">
    <property type="protein sequence ID" value="KAI9509537.1"/>
    <property type="molecule type" value="Genomic_DNA"/>
</dbReference>
<organism evidence="1 2">
    <name type="scientific">Russula earlei</name>
    <dbReference type="NCBI Taxonomy" id="71964"/>
    <lineage>
        <taxon>Eukaryota</taxon>
        <taxon>Fungi</taxon>
        <taxon>Dikarya</taxon>
        <taxon>Basidiomycota</taxon>
        <taxon>Agaricomycotina</taxon>
        <taxon>Agaricomycetes</taxon>
        <taxon>Russulales</taxon>
        <taxon>Russulaceae</taxon>
        <taxon>Russula</taxon>
    </lineage>
</organism>
<protein>
    <submittedName>
        <fullName evidence="1">Uncharacterized protein</fullName>
    </submittedName>
</protein>
<comment type="caution">
    <text evidence="1">The sequence shown here is derived from an EMBL/GenBank/DDBJ whole genome shotgun (WGS) entry which is preliminary data.</text>
</comment>
<name>A0ACC0UFC3_9AGAM</name>